<sequence length="157" mass="18424">MQQKLERSTVIIYSSARKNGNTQAHVNGFAEQNNVRVICLDDYKIAPYCYNKNYKNDDFYAVFETLLKYDHWVFASPVYWYSTTVQMKLFIDRITDYMDDEALKPKLRSLRSKHFSVLSNASSREAPACFVDQFKNTFSYLGMQFINHNHKSTQKVA</sequence>
<dbReference type="EMBL" id="LAZR01000453">
    <property type="protein sequence ID" value="KKN68293.1"/>
    <property type="molecule type" value="Genomic_DNA"/>
</dbReference>
<evidence type="ECO:0000313" key="4">
    <source>
        <dbReference type="EMBL" id="KKN68293.1"/>
    </source>
</evidence>
<evidence type="ECO:0000259" key="3">
    <source>
        <dbReference type="Pfam" id="PF03358"/>
    </source>
</evidence>
<dbReference type="PANTHER" id="PTHR43278">
    <property type="entry name" value="NAD(P)H-DEPENDENT FMN-CONTAINING OXIDOREDUCTASE YWQN-RELATED"/>
    <property type="match status" value="1"/>
</dbReference>
<keyword evidence="1" id="KW-0285">Flavoprotein</keyword>
<comment type="caution">
    <text evidence="4">The sequence shown here is derived from an EMBL/GenBank/DDBJ whole genome shotgun (WGS) entry which is preliminary data.</text>
</comment>
<dbReference type="InterPro" id="IPR029039">
    <property type="entry name" value="Flavoprotein-like_sf"/>
</dbReference>
<name>A0A0F9VRC1_9ZZZZ</name>
<proteinExistence type="predicted"/>
<dbReference type="PANTHER" id="PTHR43278:SF4">
    <property type="entry name" value="NAD(P)H-DEPENDENT FMN-CONTAINING OXIDOREDUCTASE YWQN-RELATED"/>
    <property type="match status" value="1"/>
</dbReference>
<evidence type="ECO:0000256" key="2">
    <source>
        <dbReference type="ARBA" id="ARBA00022643"/>
    </source>
</evidence>
<dbReference type="Gene3D" id="3.40.50.360">
    <property type="match status" value="1"/>
</dbReference>
<dbReference type="InterPro" id="IPR005025">
    <property type="entry name" value="FMN_Rdtase-like_dom"/>
</dbReference>
<reference evidence="4" key="1">
    <citation type="journal article" date="2015" name="Nature">
        <title>Complex archaea that bridge the gap between prokaryotes and eukaryotes.</title>
        <authorList>
            <person name="Spang A."/>
            <person name="Saw J.H."/>
            <person name="Jorgensen S.L."/>
            <person name="Zaremba-Niedzwiedzka K."/>
            <person name="Martijn J."/>
            <person name="Lind A.E."/>
            <person name="van Eijk R."/>
            <person name="Schleper C."/>
            <person name="Guy L."/>
            <person name="Ettema T.J."/>
        </authorList>
    </citation>
    <scope>NUCLEOTIDE SEQUENCE</scope>
</reference>
<dbReference type="GO" id="GO:0016491">
    <property type="term" value="F:oxidoreductase activity"/>
    <property type="evidence" value="ECO:0007669"/>
    <property type="project" value="InterPro"/>
</dbReference>
<dbReference type="SUPFAM" id="SSF52218">
    <property type="entry name" value="Flavoproteins"/>
    <property type="match status" value="1"/>
</dbReference>
<protein>
    <recommendedName>
        <fullName evidence="3">NADPH-dependent FMN reductase-like domain-containing protein</fullName>
    </recommendedName>
</protein>
<accession>A0A0F9VRC1</accession>
<feature type="domain" description="NADPH-dependent FMN reductase-like" evidence="3">
    <location>
        <begin position="10"/>
        <end position="149"/>
    </location>
</feature>
<evidence type="ECO:0000256" key="1">
    <source>
        <dbReference type="ARBA" id="ARBA00022630"/>
    </source>
</evidence>
<dbReference type="AlphaFoldDB" id="A0A0F9VRC1"/>
<organism evidence="4">
    <name type="scientific">marine sediment metagenome</name>
    <dbReference type="NCBI Taxonomy" id="412755"/>
    <lineage>
        <taxon>unclassified sequences</taxon>
        <taxon>metagenomes</taxon>
        <taxon>ecological metagenomes</taxon>
    </lineage>
</organism>
<dbReference type="Pfam" id="PF03358">
    <property type="entry name" value="FMN_red"/>
    <property type="match status" value="1"/>
</dbReference>
<dbReference type="InterPro" id="IPR051796">
    <property type="entry name" value="ISF_SsuE-like"/>
</dbReference>
<keyword evidence="2" id="KW-0288">FMN</keyword>
<gene>
    <name evidence="4" type="ORF">LCGC14_0453060</name>
</gene>